<sequence length="109" mass="12542">MFPHRTAGNIKYIFHLRRRHKAMVNLEQIITMQDVDIATVDKSQLTDVSGIDFDNSLPQRERAAHILKQVKNPYCFRHGDTAVKVEFPEDGPPLQDVITNFLIRQKSGL</sequence>
<evidence type="ECO:0000313" key="2">
    <source>
        <dbReference type="EMBL" id="EDK32316.1"/>
    </source>
</evidence>
<dbReference type="AlphaFoldDB" id="A5N4T5"/>
<evidence type="ECO:0000313" key="3">
    <source>
        <dbReference type="Proteomes" id="UP000002411"/>
    </source>
</evidence>
<proteinExistence type="predicted"/>
<dbReference type="InterPro" id="IPR049222">
    <property type="entry name" value="DUF6870"/>
</dbReference>
<evidence type="ECO:0000259" key="1">
    <source>
        <dbReference type="Pfam" id="PF21757"/>
    </source>
</evidence>
<dbReference type="eggNOG" id="ENOG50332CK">
    <property type="taxonomic scope" value="Bacteria"/>
</dbReference>
<dbReference type="Proteomes" id="UP000002411">
    <property type="component" value="Chromosome"/>
</dbReference>
<dbReference type="Pfam" id="PF21757">
    <property type="entry name" value="DUF6870"/>
    <property type="match status" value="1"/>
</dbReference>
<dbReference type="KEGG" id="ckl:CKL_0262"/>
<dbReference type="HOGENOM" id="CLU_173863_0_0_9"/>
<accession>A5N4T5</accession>
<reference evidence="2 3" key="1">
    <citation type="journal article" date="2008" name="Proc. Natl. Acad. Sci. U.S.A.">
        <title>The genome of Clostridium kluyveri, a strict anaerobe with unique metabolic features.</title>
        <authorList>
            <person name="Seedorf H."/>
            <person name="Fricke W.F."/>
            <person name="Veith B."/>
            <person name="Brueggemann H."/>
            <person name="Liesegang H."/>
            <person name="Strittmatter A."/>
            <person name="Miethke M."/>
            <person name="Buckel W."/>
            <person name="Hinderberger J."/>
            <person name="Li F."/>
            <person name="Hagemeier C."/>
            <person name="Thauer R.K."/>
            <person name="Gottschalk G."/>
        </authorList>
    </citation>
    <scope>NUCLEOTIDE SEQUENCE [LARGE SCALE GENOMIC DNA]</scope>
    <source>
        <strain evidence="3">ATCC 8527 / DSM 555 / NCIMB 10680</strain>
    </source>
</reference>
<organism evidence="2 3">
    <name type="scientific">Clostridium kluyveri (strain ATCC 8527 / DSM 555 / NBRC 12016 / NCIMB 10680 / K1)</name>
    <dbReference type="NCBI Taxonomy" id="431943"/>
    <lineage>
        <taxon>Bacteria</taxon>
        <taxon>Bacillati</taxon>
        <taxon>Bacillota</taxon>
        <taxon>Clostridia</taxon>
        <taxon>Eubacteriales</taxon>
        <taxon>Clostridiaceae</taxon>
        <taxon>Clostridium</taxon>
    </lineage>
</organism>
<protein>
    <recommendedName>
        <fullName evidence="1">DUF6870 domain-containing protein</fullName>
    </recommendedName>
</protein>
<keyword evidence="3" id="KW-1185">Reference proteome</keyword>
<gene>
    <name evidence="2" type="ordered locus">CKL_0262</name>
</gene>
<name>A5N4T5_CLOK5</name>
<feature type="domain" description="DUF6870" evidence="1">
    <location>
        <begin position="32"/>
        <end position="102"/>
    </location>
</feature>
<dbReference type="EMBL" id="CP000673">
    <property type="protein sequence ID" value="EDK32316.1"/>
    <property type="molecule type" value="Genomic_DNA"/>
</dbReference>
<dbReference type="STRING" id="431943.CKL_0262"/>